<evidence type="ECO:0000256" key="3">
    <source>
        <dbReference type="ARBA" id="ARBA00023125"/>
    </source>
</evidence>
<sequence length="77" mass="8709">MSVDLQRHQLLKLRLRSKGSSFAQIAKSLSVLQSSVTVVSQGYRRSHRIQEAIATELQTTPADIFPERYAEREGISH</sequence>
<name>A0ABW4DUU8_9RHOB</name>
<organism evidence="6 7">
    <name type="scientific">Paracoccus nototheniae</name>
    <dbReference type="NCBI Taxonomy" id="2489002"/>
    <lineage>
        <taxon>Bacteria</taxon>
        <taxon>Pseudomonadati</taxon>
        <taxon>Pseudomonadota</taxon>
        <taxon>Alphaproteobacteria</taxon>
        <taxon>Rhodobacterales</taxon>
        <taxon>Paracoccaceae</taxon>
        <taxon>Paracoccus</taxon>
    </lineage>
</organism>
<keyword evidence="3" id="KW-0238">DNA-binding</keyword>
<feature type="domain" description="Ner winged helix-turn-helix DNA-binding" evidence="5">
    <location>
        <begin position="12"/>
        <end position="73"/>
    </location>
</feature>
<evidence type="ECO:0000259" key="5">
    <source>
        <dbReference type="Pfam" id="PF13693"/>
    </source>
</evidence>
<accession>A0ABW4DUU8</accession>
<comment type="similarity">
    <text evidence="1">Belongs to the ner transcriptional regulatory family.</text>
</comment>
<evidence type="ECO:0000256" key="4">
    <source>
        <dbReference type="ARBA" id="ARBA00023163"/>
    </source>
</evidence>
<dbReference type="EMBL" id="JBHTOQ010000003">
    <property type="protein sequence ID" value="MFD1480364.1"/>
    <property type="molecule type" value="Genomic_DNA"/>
</dbReference>
<protein>
    <submittedName>
        <fullName evidence="6">Transcriptional regulator</fullName>
    </submittedName>
</protein>
<dbReference type="InterPro" id="IPR010982">
    <property type="entry name" value="Lambda_DNA-bd_dom_sf"/>
</dbReference>
<reference evidence="7" key="1">
    <citation type="journal article" date="2019" name="Int. J. Syst. Evol. Microbiol.">
        <title>The Global Catalogue of Microorganisms (GCM) 10K type strain sequencing project: providing services to taxonomists for standard genome sequencing and annotation.</title>
        <authorList>
            <consortium name="The Broad Institute Genomics Platform"/>
            <consortium name="The Broad Institute Genome Sequencing Center for Infectious Disease"/>
            <person name="Wu L."/>
            <person name="Ma J."/>
        </authorList>
    </citation>
    <scope>NUCLEOTIDE SEQUENCE [LARGE SCALE GENOMIC DNA]</scope>
    <source>
        <strain evidence="7">CCM 8875</strain>
    </source>
</reference>
<evidence type="ECO:0000256" key="2">
    <source>
        <dbReference type="ARBA" id="ARBA00023015"/>
    </source>
</evidence>
<comment type="caution">
    <text evidence="6">The sequence shown here is derived from an EMBL/GenBank/DDBJ whole genome shotgun (WGS) entry which is preliminary data.</text>
</comment>
<gene>
    <name evidence="6" type="ORF">ACFQ5P_03545</name>
</gene>
<keyword evidence="7" id="KW-1185">Reference proteome</keyword>
<proteinExistence type="inferred from homology"/>
<evidence type="ECO:0000256" key="1">
    <source>
        <dbReference type="ARBA" id="ARBA00006157"/>
    </source>
</evidence>
<evidence type="ECO:0000313" key="6">
    <source>
        <dbReference type="EMBL" id="MFD1480364.1"/>
    </source>
</evidence>
<dbReference type="InterPro" id="IPR038722">
    <property type="entry name" value="Ner_HTH_dom"/>
</dbReference>
<dbReference type="SUPFAM" id="SSF47413">
    <property type="entry name" value="lambda repressor-like DNA-binding domains"/>
    <property type="match status" value="1"/>
</dbReference>
<evidence type="ECO:0000313" key="7">
    <source>
        <dbReference type="Proteomes" id="UP001597302"/>
    </source>
</evidence>
<dbReference type="Proteomes" id="UP001597302">
    <property type="component" value="Unassembled WGS sequence"/>
</dbReference>
<dbReference type="RefSeq" id="WP_131574025.1">
    <property type="nucleotide sequence ID" value="NZ_CBCSAJ010000017.1"/>
</dbReference>
<dbReference type="Pfam" id="PF13693">
    <property type="entry name" value="HTH_35"/>
    <property type="match status" value="1"/>
</dbReference>
<keyword evidence="4" id="KW-0804">Transcription</keyword>
<keyword evidence="2" id="KW-0805">Transcription regulation</keyword>
<dbReference type="Gene3D" id="1.10.260.40">
    <property type="entry name" value="lambda repressor-like DNA-binding domains"/>
    <property type="match status" value="1"/>
</dbReference>